<dbReference type="Proteomes" id="UP000006882">
    <property type="component" value="Chromosome G1"/>
</dbReference>
<dbReference type="AlphaFoldDB" id="A0A251R581"/>
<reference evidence="2 3" key="1">
    <citation type="journal article" date="2013" name="Nat. Genet.">
        <title>The high-quality draft genome of peach (Prunus persica) identifies unique patterns of genetic diversity, domestication and genome evolution.</title>
        <authorList>
            <consortium name="International Peach Genome Initiative"/>
            <person name="Verde I."/>
            <person name="Abbott A.G."/>
            <person name="Scalabrin S."/>
            <person name="Jung S."/>
            <person name="Shu S."/>
            <person name="Marroni F."/>
            <person name="Zhebentyayeva T."/>
            <person name="Dettori M.T."/>
            <person name="Grimwood J."/>
            <person name="Cattonaro F."/>
            <person name="Zuccolo A."/>
            <person name="Rossini L."/>
            <person name="Jenkins J."/>
            <person name="Vendramin E."/>
            <person name="Meisel L.A."/>
            <person name="Decroocq V."/>
            <person name="Sosinski B."/>
            <person name="Prochnik S."/>
            <person name="Mitros T."/>
            <person name="Policriti A."/>
            <person name="Cipriani G."/>
            <person name="Dondini L."/>
            <person name="Ficklin S."/>
            <person name="Goodstein D.M."/>
            <person name="Xuan P."/>
            <person name="Del Fabbro C."/>
            <person name="Aramini V."/>
            <person name="Copetti D."/>
            <person name="Gonzalez S."/>
            <person name="Horner D.S."/>
            <person name="Falchi R."/>
            <person name="Lucas S."/>
            <person name="Mica E."/>
            <person name="Maldonado J."/>
            <person name="Lazzari B."/>
            <person name="Bielenberg D."/>
            <person name="Pirona R."/>
            <person name="Miculan M."/>
            <person name="Barakat A."/>
            <person name="Testolin R."/>
            <person name="Stella A."/>
            <person name="Tartarini S."/>
            <person name="Tonutti P."/>
            <person name="Arus P."/>
            <person name="Orellana A."/>
            <person name="Wells C."/>
            <person name="Main D."/>
            <person name="Vizzotto G."/>
            <person name="Silva H."/>
            <person name="Salamini F."/>
            <person name="Schmutz J."/>
            <person name="Morgante M."/>
            <person name="Rokhsar D.S."/>
        </authorList>
    </citation>
    <scope>NUCLEOTIDE SEQUENCE [LARGE SCALE GENOMIC DNA]</scope>
    <source>
        <strain evidence="3">cv. Nemared</strain>
    </source>
</reference>
<feature type="transmembrane region" description="Helical" evidence="1">
    <location>
        <begin position="43"/>
        <end position="66"/>
    </location>
</feature>
<dbReference type="EMBL" id="CM007651">
    <property type="protein sequence ID" value="ONI30860.1"/>
    <property type="molecule type" value="Genomic_DNA"/>
</dbReference>
<proteinExistence type="predicted"/>
<sequence>MYMPVKQYHFTHSRTNIIKRYTVQIISHHYFICWLSFTNCTQHVTPIGLTAICPYLVHLFFGYPVIEVLMFHE</sequence>
<keyword evidence="1" id="KW-0812">Transmembrane</keyword>
<keyword evidence="3" id="KW-1185">Reference proteome</keyword>
<dbReference type="Gramene" id="ONI30860">
    <property type="protein sequence ID" value="ONI30860"/>
    <property type="gene ID" value="PRUPE_1G277800"/>
</dbReference>
<evidence type="ECO:0000256" key="1">
    <source>
        <dbReference type="SAM" id="Phobius"/>
    </source>
</evidence>
<name>A0A251R581_PRUPE</name>
<gene>
    <name evidence="2" type="ORF">PRUPE_1G277800</name>
</gene>
<keyword evidence="1" id="KW-0472">Membrane</keyword>
<evidence type="ECO:0000313" key="3">
    <source>
        <dbReference type="Proteomes" id="UP000006882"/>
    </source>
</evidence>
<accession>A0A251R581</accession>
<evidence type="ECO:0000313" key="2">
    <source>
        <dbReference type="EMBL" id="ONI30860.1"/>
    </source>
</evidence>
<keyword evidence="1" id="KW-1133">Transmembrane helix</keyword>
<organism evidence="2 3">
    <name type="scientific">Prunus persica</name>
    <name type="common">Peach</name>
    <name type="synonym">Amygdalus persica</name>
    <dbReference type="NCBI Taxonomy" id="3760"/>
    <lineage>
        <taxon>Eukaryota</taxon>
        <taxon>Viridiplantae</taxon>
        <taxon>Streptophyta</taxon>
        <taxon>Embryophyta</taxon>
        <taxon>Tracheophyta</taxon>
        <taxon>Spermatophyta</taxon>
        <taxon>Magnoliopsida</taxon>
        <taxon>eudicotyledons</taxon>
        <taxon>Gunneridae</taxon>
        <taxon>Pentapetalae</taxon>
        <taxon>rosids</taxon>
        <taxon>fabids</taxon>
        <taxon>Rosales</taxon>
        <taxon>Rosaceae</taxon>
        <taxon>Amygdaloideae</taxon>
        <taxon>Amygdaleae</taxon>
        <taxon>Prunus</taxon>
    </lineage>
</organism>
<protein>
    <submittedName>
        <fullName evidence="2">Uncharacterized protein</fullName>
    </submittedName>
</protein>